<name>A0A5F9DH38_RABIT</name>
<reference evidence="3" key="3">
    <citation type="submission" date="2025-09" db="UniProtKB">
        <authorList>
            <consortium name="Ensembl"/>
        </authorList>
    </citation>
    <scope>IDENTIFICATION</scope>
    <source>
        <strain evidence="3">Thorbecke</strain>
    </source>
</reference>
<dbReference type="PaxDb" id="9986-ENSOCUP00000024626"/>
<feature type="domain" description="FAM186A/B C-terminal" evidence="2">
    <location>
        <begin position="390"/>
        <end position="615"/>
    </location>
</feature>
<dbReference type="AlphaFoldDB" id="A0A5F9DH38"/>
<dbReference type="EMBL" id="AAGW02058921">
    <property type="status" value="NOT_ANNOTATED_CDS"/>
    <property type="molecule type" value="Genomic_DNA"/>
</dbReference>
<dbReference type="Proteomes" id="UP000001811">
    <property type="component" value="Chromosome 4"/>
</dbReference>
<reference evidence="3 4" key="1">
    <citation type="journal article" date="2011" name="Nature">
        <title>A high-resolution map of human evolutionary constraint using 29 mammals.</title>
        <authorList>
            <person name="Lindblad-Toh K."/>
            <person name="Garber M."/>
            <person name="Zuk O."/>
            <person name="Lin M.F."/>
            <person name="Parker B.J."/>
            <person name="Washietl S."/>
            <person name="Kheradpour P."/>
            <person name="Ernst J."/>
            <person name="Jordan G."/>
            <person name="Mauceli E."/>
            <person name="Ward L.D."/>
            <person name="Lowe C.B."/>
            <person name="Holloway A.K."/>
            <person name="Clamp M."/>
            <person name="Gnerre S."/>
            <person name="Alfoldi J."/>
            <person name="Beal K."/>
            <person name="Chang J."/>
            <person name="Clawson H."/>
            <person name="Cuff J."/>
            <person name="Di Palma F."/>
            <person name="Fitzgerald S."/>
            <person name="Flicek P."/>
            <person name="Guttman M."/>
            <person name="Hubisz M.J."/>
            <person name="Jaffe D.B."/>
            <person name="Jungreis I."/>
            <person name="Kent W.J."/>
            <person name="Kostka D."/>
            <person name="Lara M."/>
            <person name="Martins A.L."/>
            <person name="Massingham T."/>
            <person name="Moltke I."/>
            <person name="Raney B.J."/>
            <person name="Rasmussen M.D."/>
            <person name="Robinson J."/>
            <person name="Stark A."/>
            <person name="Vilella A.J."/>
            <person name="Wen J."/>
            <person name="Xie X."/>
            <person name="Zody M.C."/>
            <person name="Baldwin J."/>
            <person name="Bloom T."/>
            <person name="Chin C.W."/>
            <person name="Heiman D."/>
            <person name="Nicol R."/>
            <person name="Nusbaum C."/>
            <person name="Young S."/>
            <person name="Wilkinson J."/>
            <person name="Worley K.C."/>
            <person name="Kovar C.L."/>
            <person name="Muzny D.M."/>
            <person name="Gibbs R.A."/>
            <person name="Cree A."/>
            <person name="Dihn H.H."/>
            <person name="Fowler G."/>
            <person name="Jhangiani S."/>
            <person name="Joshi V."/>
            <person name="Lee S."/>
            <person name="Lewis L.R."/>
            <person name="Nazareth L.V."/>
            <person name="Okwuonu G."/>
            <person name="Santibanez J."/>
            <person name="Warren W.C."/>
            <person name="Mardis E.R."/>
            <person name="Weinstock G.M."/>
            <person name="Wilson R.K."/>
            <person name="Delehaunty K."/>
            <person name="Dooling D."/>
            <person name="Fronik C."/>
            <person name="Fulton L."/>
            <person name="Fulton B."/>
            <person name="Graves T."/>
            <person name="Minx P."/>
            <person name="Sodergren E."/>
            <person name="Birney E."/>
            <person name="Margulies E.H."/>
            <person name="Herrero J."/>
            <person name="Green E.D."/>
            <person name="Haussler D."/>
            <person name="Siepel A."/>
            <person name="Goldman N."/>
            <person name="Pollard K.S."/>
            <person name="Pedersen J.S."/>
            <person name="Lander E.S."/>
            <person name="Kellis M."/>
        </authorList>
    </citation>
    <scope>NUCLEOTIDE SEQUENCE [LARGE SCALE GENOMIC DNA]</scope>
    <source>
        <strain evidence="3 4">Thorbecke inbred</strain>
    </source>
</reference>
<dbReference type="InterPro" id="IPR049146">
    <property type="entry name" value="FAM186A_B_C"/>
</dbReference>
<evidence type="ECO:0000256" key="1">
    <source>
        <dbReference type="SAM" id="MobiDB-lite"/>
    </source>
</evidence>
<proteinExistence type="predicted"/>
<feature type="region of interest" description="Disordered" evidence="1">
    <location>
        <begin position="214"/>
        <end position="255"/>
    </location>
</feature>
<protein>
    <recommendedName>
        <fullName evidence="2">FAM186A/B C-terminal domain-containing protein</fullName>
    </recommendedName>
</protein>
<reference evidence="3" key="2">
    <citation type="submission" date="2025-08" db="UniProtKB">
        <authorList>
            <consortium name="Ensembl"/>
        </authorList>
    </citation>
    <scope>IDENTIFICATION</scope>
    <source>
        <strain evidence="3">Thorbecke</strain>
    </source>
</reference>
<dbReference type="Bgee" id="ENSOCUG00000035149">
    <property type="expression patterns" value="Expressed in testis"/>
</dbReference>
<sequence length="636" mass="70469">MAPTHDQAKALQAPLTLEPALKLRVPGAPQYAQTLKTAGTLQIQARQIPLTVKPTQIFGVPGTQEQAELAQAIGATLTPELARATEVPLTFTQGQSSGVSLIPGAPPTPGQPLELEALSCRQLFLSKHPLAPLAPRRSLKSELPPFSGKIPSHWAPLPSWQSLAPGAPSTHEELLESGPLAFSGKPQAFLPSVSAVKSPSLQATAALGQSLAPSAFPGQASPPQIPPLSGHLPTLWTPSVAGKPQKAESSFDRKKRSTSVSFLKSQSSLVQHSVPDFKAIQAPFTAKKIRISEVSVTAEETFQSYITSDRAPVSHTSYIEEEALIPQKPRTTLPPLTARLLKPSQLPALQRRLRTRLPSIDKPWIKTSALGIKETKMMVPPSSPQEPEKMTYFVDVDAQRKNLILLNQAIKTSAAPSQLHVTARNLIIETLHADAIRLGFLFHKYIAYRLIQRARNNIIRRVKAIQNTGRGYETKNLYVMLSRIDDYQKKVMHIWTEKQKLLEEKRNQCLRMMIPVFSQLREMYKLNLSQPTPLITDKKQIPVSTKYVQQPIQELPVEKDRLSDKKIKQQEDQLKAIWNADLSTSSYPITEKTPVSLLWAQLGGFPDIPRLLQLDIQSTYRKSLASLKTRCKKTPK</sequence>
<gene>
    <name evidence="3" type="primary">FAM186A</name>
</gene>
<evidence type="ECO:0000313" key="3">
    <source>
        <dbReference type="Ensembl" id="ENSOCUP00000045606.1"/>
    </source>
</evidence>
<dbReference type="PANTHER" id="PTHR33590:SF2">
    <property type="entry name" value="PROTEIN FAM186A"/>
    <property type="match status" value="1"/>
</dbReference>
<dbReference type="PANTHER" id="PTHR33590">
    <property type="entry name" value="GLUTENIN, HIGH MOLECULAR WEIGHT SUBUNIT PW212-RELATED PROTEIN"/>
    <property type="match status" value="1"/>
</dbReference>
<dbReference type="STRING" id="9986.ENSOCUP00000045606"/>
<evidence type="ECO:0000259" key="2">
    <source>
        <dbReference type="Pfam" id="PF20865"/>
    </source>
</evidence>
<accession>A0A5F9DH38</accession>
<dbReference type="Pfam" id="PF20865">
    <property type="entry name" value="FAM186A-B_C"/>
    <property type="match status" value="1"/>
</dbReference>
<dbReference type="GeneTree" id="ENSGT00940000163376"/>
<keyword evidence="4" id="KW-1185">Reference proteome</keyword>
<organism evidence="3 4">
    <name type="scientific">Oryctolagus cuniculus</name>
    <name type="common">Rabbit</name>
    <dbReference type="NCBI Taxonomy" id="9986"/>
    <lineage>
        <taxon>Eukaryota</taxon>
        <taxon>Metazoa</taxon>
        <taxon>Chordata</taxon>
        <taxon>Craniata</taxon>
        <taxon>Vertebrata</taxon>
        <taxon>Euteleostomi</taxon>
        <taxon>Mammalia</taxon>
        <taxon>Eutheria</taxon>
        <taxon>Euarchontoglires</taxon>
        <taxon>Glires</taxon>
        <taxon>Lagomorpha</taxon>
        <taxon>Leporidae</taxon>
        <taxon>Oryctolagus</taxon>
    </lineage>
</organism>
<dbReference type="Ensembl" id="ENSOCUT00000043097.1">
    <property type="protein sequence ID" value="ENSOCUP00000045606.1"/>
    <property type="gene ID" value="ENSOCUG00000035149.1"/>
</dbReference>
<evidence type="ECO:0000313" key="4">
    <source>
        <dbReference type="Proteomes" id="UP000001811"/>
    </source>
</evidence>
<dbReference type="InParanoid" id="A0A5F9DH38"/>